<dbReference type="STRING" id="1678841.TBC1_12301"/>
<comment type="cofactor">
    <cofactor evidence="6">
        <name>Zn(2+)</name>
        <dbReference type="ChEBI" id="CHEBI:29105"/>
    </cofactor>
    <text evidence="6">Binds 1 zinc ion per subunit.</text>
</comment>
<keyword evidence="7" id="KW-0732">Signal</keyword>
<dbReference type="Proteomes" id="UP000053091">
    <property type="component" value="Unassembled WGS sequence"/>
</dbReference>
<dbReference type="InterPro" id="IPR001915">
    <property type="entry name" value="Peptidase_M48"/>
</dbReference>
<dbReference type="InterPro" id="IPR051156">
    <property type="entry name" value="Mito/Outer_Membr_Metalloprot"/>
</dbReference>
<dbReference type="GO" id="GO:0016020">
    <property type="term" value="C:membrane"/>
    <property type="evidence" value="ECO:0007669"/>
    <property type="project" value="TreeGrafter"/>
</dbReference>
<evidence type="ECO:0000256" key="7">
    <source>
        <dbReference type="SAM" id="SignalP"/>
    </source>
</evidence>
<protein>
    <submittedName>
        <fullName evidence="9">Peptidase family M48</fullName>
    </submittedName>
</protein>
<keyword evidence="1 6" id="KW-0645">Protease</keyword>
<dbReference type="AlphaFoldDB" id="A0A0S7BV69"/>
<organism evidence="9">
    <name type="scientific">Lentimicrobium saccharophilum</name>
    <dbReference type="NCBI Taxonomy" id="1678841"/>
    <lineage>
        <taxon>Bacteria</taxon>
        <taxon>Pseudomonadati</taxon>
        <taxon>Bacteroidota</taxon>
        <taxon>Bacteroidia</taxon>
        <taxon>Bacteroidales</taxon>
        <taxon>Lentimicrobiaceae</taxon>
        <taxon>Lentimicrobium</taxon>
    </lineage>
</organism>
<keyword evidence="10" id="KW-1185">Reference proteome</keyword>
<dbReference type="RefSeq" id="WP_062043881.1">
    <property type="nucleotide sequence ID" value="NZ_DF968183.1"/>
</dbReference>
<dbReference type="GO" id="GO:0004222">
    <property type="term" value="F:metalloendopeptidase activity"/>
    <property type="evidence" value="ECO:0007669"/>
    <property type="project" value="InterPro"/>
</dbReference>
<dbReference type="CDD" id="cd07331">
    <property type="entry name" value="M48C_Oma1_like"/>
    <property type="match status" value="1"/>
</dbReference>
<dbReference type="Gene3D" id="3.30.2010.10">
    <property type="entry name" value="Metalloproteases ('zincins'), catalytic domain"/>
    <property type="match status" value="1"/>
</dbReference>
<dbReference type="PROSITE" id="PS51257">
    <property type="entry name" value="PROKAR_LIPOPROTEIN"/>
    <property type="match status" value="1"/>
</dbReference>
<dbReference type="Pfam" id="PF01435">
    <property type="entry name" value="Peptidase_M48"/>
    <property type="match status" value="1"/>
</dbReference>
<evidence type="ECO:0000313" key="10">
    <source>
        <dbReference type="Proteomes" id="UP000053091"/>
    </source>
</evidence>
<dbReference type="PANTHER" id="PTHR22726:SF1">
    <property type="entry name" value="METALLOENDOPEPTIDASE OMA1, MITOCHONDRIAL"/>
    <property type="match status" value="1"/>
</dbReference>
<keyword evidence="4 6" id="KW-0862">Zinc</keyword>
<proteinExistence type="inferred from homology"/>
<accession>A0A0S7BV69</accession>
<evidence type="ECO:0000256" key="3">
    <source>
        <dbReference type="ARBA" id="ARBA00022801"/>
    </source>
</evidence>
<evidence type="ECO:0000256" key="5">
    <source>
        <dbReference type="ARBA" id="ARBA00023049"/>
    </source>
</evidence>
<sequence>MKNVTKILFVILILVSGSCSKVPITGRKQFNVVPDNMMTQMSLTSYQEFLTQNPPLPANNKQALQIASVGQRISAAVETYLRENGMADKINNFAWEFKLVESPDVNAWCMPGGKVVFYTGILPYVKDEAGIAVVMGHEIAHAVANHGGERMSQQLAVVLGGISLDVALQQQPTLTHDIFNSVYGVGSQLGVLAYSRTHEYEADKLGMVFMAMAGYDPARALSFWQDMAAIPGQAPPEFLSTHPSNQKRIKAIQDYIPEANKYFKPL</sequence>
<name>A0A0S7BV69_9BACT</name>
<dbReference type="PATRIC" id="fig|1678841.3.peg.2992"/>
<keyword evidence="3 6" id="KW-0378">Hydrolase</keyword>
<evidence type="ECO:0000256" key="4">
    <source>
        <dbReference type="ARBA" id="ARBA00022833"/>
    </source>
</evidence>
<feature type="signal peptide" evidence="7">
    <location>
        <begin position="1"/>
        <end position="21"/>
    </location>
</feature>
<evidence type="ECO:0000256" key="1">
    <source>
        <dbReference type="ARBA" id="ARBA00022670"/>
    </source>
</evidence>
<reference evidence="9" key="1">
    <citation type="journal article" date="2015" name="Genome Announc.">
        <title>Draft Genome Sequence of Bacteroidales Strain TBC1, a Novel Isolate from a Methanogenic Wastewater Treatment System.</title>
        <authorList>
            <person name="Tourlousse D.M."/>
            <person name="Matsuura N."/>
            <person name="Sun L."/>
            <person name="Toyonaga M."/>
            <person name="Kuroda K."/>
            <person name="Ohashi A."/>
            <person name="Cruz R."/>
            <person name="Yamaguchi T."/>
            <person name="Sekiguchi Y."/>
        </authorList>
    </citation>
    <scope>NUCLEOTIDE SEQUENCE [LARGE SCALE GENOMIC DNA]</scope>
    <source>
        <strain evidence="9">TBC1</strain>
    </source>
</reference>
<evidence type="ECO:0000259" key="8">
    <source>
        <dbReference type="Pfam" id="PF01435"/>
    </source>
</evidence>
<feature type="chain" id="PRO_5006633238" evidence="7">
    <location>
        <begin position="22"/>
        <end position="266"/>
    </location>
</feature>
<feature type="domain" description="Peptidase M48" evidence="8">
    <location>
        <begin position="72"/>
        <end position="254"/>
    </location>
</feature>
<evidence type="ECO:0000256" key="2">
    <source>
        <dbReference type="ARBA" id="ARBA00022723"/>
    </source>
</evidence>
<dbReference type="PANTHER" id="PTHR22726">
    <property type="entry name" value="METALLOENDOPEPTIDASE OMA1"/>
    <property type="match status" value="1"/>
</dbReference>
<dbReference type="GO" id="GO:0046872">
    <property type="term" value="F:metal ion binding"/>
    <property type="evidence" value="ECO:0007669"/>
    <property type="project" value="UniProtKB-KW"/>
</dbReference>
<keyword evidence="5 6" id="KW-0482">Metalloprotease</keyword>
<dbReference type="EMBL" id="DF968183">
    <property type="protein sequence ID" value="GAP44493.1"/>
    <property type="molecule type" value="Genomic_DNA"/>
</dbReference>
<comment type="similarity">
    <text evidence="6">Belongs to the peptidase M48 family.</text>
</comment>
<gene>
    <name evidence="9" type="ORF">TBC1_12301</name>
</gene>
<dbReference type="GO" id="GO:0051603">
    <property type="term" value="P:proteolysis involved in protein catabolic process"/>
    <property type="evidence" value="ECO:0007669"/>
    <property type="project" value="TreeGrafter"/>
</dbReference>
<keyword evidence="2" id="KW-0479">Metal-binding</keyword>
<evidence type="ECO:0000313" key="9">
    <source>
        <dbReference type="EMBL" id="GAP44493.1"/>
    </source>
</evidence>
<dbReference type="OrthoDB" id="9810445at2"/>
<evidence type="ECO:0000256" key="6">
    <source>
        <dbReference type="RuleBase" id="RU003983"/>
    </source>
</evidence>